<evidence type="ECO:0008006" key="5">
    <source>
        <dbReference type="Google" id="ProtNLM"/>
    </source>
</evidence>
<feature type="chain" id="PRO_5041677107" description="Secreted protein" evidence="1">
    <location>
        <begin position="22"/>
        <end position="53"/>
    </location>
</feature>
<dbReference type="RefSeq" id="WP_271313297.1">
    <property type="nucleotide sequence ID" value="NZ_JAAGKO020000005.1"/>
</dbReference>
<evidence type="ECO:0000313" key="4">
    <source>
        <dbReference type="Proteomes" id="UP001156398"/>
    </source>
</evidence>
<dbReference type="AlphaFoldDB" id="A0AA90H252"/>
<evidence type="ECO:0000313" key="2">
    <source>
        <dbReference type="EMBL" id="MDI5962226.1"/>
    </source>
</evidence>
<gene>
    <name evidence="2" type="ORF">POF43_005750</name>
    <name evidence="3" type="ORF">POF50_015110</name>
</gene>
<name>A0AA90H252_9ACTN</name>
<sequence>MKTRTHRTLRTAVMTVLPAVAILTGLTAISHPAACDHHASACVVRADGGTGNG</sequence>
<feature type="signal peptide" evidence="1">
    <location>
        <begin position="1"/>
        <end position="21"/>
    </location>
</feature>
<dbReference type="EMBL" id="JABXJJ020000017">
    <property type="protein sequence ID" value="MDI5970656.1"/>
    <property type="molecule type" value="Genomic_DNA"/>
</dbReference>
<dbReference type="Proteomes" id="UP001156398">
    <property type="component" value="Unassembled WGS sequence"/>
</dbReference>
<reference evidence="3 4" key="1">
    <citation type="submission" date="2023-05" db="EMBL/GenBank/DDBJ databases">
        <title>Streptantibioticus silvisoli sp. nov., acidotolerant actinomycetes 1 from pine litter.</title>
        <authorList>
            <person name="Swiecimska M."/>
            <person name="Golinska P."/>
            <person name="Sangal V."/>
            <person name="Wachnowicz B."/>
            <person name="Goodfellow M."/>
        </authorList>
    </citation>
    <scope>NUCLEOTIDE SEQUENCE</scope>
    <source>
        <strain evidence="3">SL13</strain>
        <strain evidence="2 4">SL54</strain>
    </source>
</reference>
<evidence type="ECO:0000313" key="3">
    <source>
        <dbReference type="EMBL" id="MDI5970656.1"/>
    </source>
</evidence>
<proteinExistence type="predicted"/>
<accession>A0AA90H252</accession>
<organism evidence="3">
    <name type="scientific">Streptantibioticus silvisoli</name>
    <dbReference type="NCBI Taxonomy" id="2705255"/>
    <lineage>
        <taxon>Bacteria</taxon>
        <taxon>Bacillati</taxon>
        <taxon>Actinomycetota</taxon>
        <taxon>Actinomycetes</taxon>
        <taxon>Kitasatosporales</taxon>
        <taxon>Streptomycetaceae</taxon>
        <taxon>Streptantibioticus</taxon>
    </lineage>
</organism>
<keyword evidence="4" id="KW-1185">Reference proteome</keyword>
<protein>
    <recommendedName>
        <fullName evidence="5">Secreted protein</fullName>
    </recommendedName>
</protein>
<evidence type="ECO:0000256" key="1">
    <source>
        <dbReference type="SAM" id="SignalP"/>
    </source>
</evidence>
<dbReference type="EMBL" id="JAAGKO020000005">
    <property type="protein sequence ID" value="MDI5962226.1"/>
    <property type="molecule type" value="Genomic_DNA"/>
</dbReference>
<comment type="caution">
    <text evidence="3">The sequence shown here is derived from an EMBL/GenBank/DDBJ whole genome shotgun (WGS) entry which is preliminary data.</text>
</comment>
<keyword evidence="1" id="KW-0732">Signal</keyword>